<feature type="region of interest" description="Disordered" evidence="1">
    <location>
        <begin position="2058"/>
        <end position="2316"/>
    </location>
</feature>
<feature type="compositionally biased region" description="Basic and acidic residues" evidence="1">
    <location>
        <begin position="625"/>
        <end position="639"/>
    </location>
</feature>
<feature type="compositionally biased region" description="Low complexity" evidence="1">
    <location>
        <begin position="396"/>
        <end position="408"/>
    </location>
</feature>
<evidence type="ECO:0000259" key="2">
    <source>
        <dbReference type="Pfam" id="PF13820"/>
    </source>
</evidence>
<dbReference type="EMBL" id="CAXKWB010002124">
    <property type="protein sequence ID" value="CAL4066237.1"/>
    <property type="molecule type" value="Genomic_DNA"/>
</dbReference>
<feature type="compositionally biased region" description="Basic and acidic residues" evidence="1">
    <location>
        <begin position="2246"/>
        <end position="2279"/>
    </location>
</feature>
<feature type="compositionally biased region" description="Polar residues" evidence="1">
    <location>
        <begin position="1214"/>
        <end position="1234"/>
    </location>
</feature>
<feature type="compositionally biased region" description="Polar residues" evidence="1">
    <location>
        <begin position="1422"/>
        <end position="1436"/>
    </location>
</feature>
<comment type="caution">
    <text evidence="3">The sequence shown here is derived from an EMBL/GenBank/DDBJ whole genome shotgun (WGS) entry which is preliminary data.</text>
</comment>
<feature type="compositionally biased region" description="Low complexity" evidence="1">
    <location>
        <begin position="1390"/>
        <end position="1400"/>
    </location>
</feature>
<feature type="compositionally biased region" description="Low complexity" evidence="1">
    <location>
        <begin position="919"/>
        <end position="962"/>
    </location>
</feature>
<feature type="compositionally biased region" description="Basic and acidic residues" evidence="1">
    <location>
        <begin position="2081"/>
        <end position="2122"/>
    </location>
</feature>
<organism evidence="3 4">
    <name type="scientific">Meganyctiphanes norvegica</name>
    <name type="common">Northern krill</name>
    <name type="synonym">Thysanopoda norvegica</name>
    <dbReference type="NCBI Taxonomy" id="48144"/>
    <lineage>
        <taxon>Eukaryota</taxon>
        <taxon>Metazoa</taxon>
        <taxon>Ecdysozoa</taxon>
        <taxon>Arthropoda</taxon>
        <taxon>Crustacea</taxon>
        <taxon>Multicrustacea</taxon>
        <taxon>Malacostraca</taxon>
        <taxon>Eumalacostraca</taxon>
        <taxon>Eucarida</taxon>
        <taxon>Euphausiacea</taxon>
        <taxon>Euphausiidae</taxon>
        <taxon>Meganyctiphanes</taxon>
    </lineage>
</organism>
<feature type="compositionally biased region" description="Low complexity" evidence="1">
    <location>
        <begin position="740"/>
        <end position="749"/>
    </location>
</feature>
<evidence type="ECO:0000313" key="3">
    <source>
        <dbReference type="EMBL" id="CAL4066237.1"/>
    </source>
</evidence>
<accession>A0AAV2PWC2</accession>
<feature type="compositionally biased region" description="Basic and acidic residues" evidence="1">
    <location>
        <begin position="771"/>
        <end position="782"/>
    </location>
</feature>
<dbReference type="PANTHER" id="PTHR15690:SF0">
    <property type="entry name" value="NUCLEAR RECEPTOR COACTIVATOR 6"/>
    <property type="match status" value="1"/>
</dbReference>
<feature type="compositionally biased region" description="Basic residues" evidence="1">
    <location>
        <begin position="2158"/>
        <end position="2167"/>
    </location>
</feature>
<feature type="region of interest" description="Disordered" evidence="1">
    <location>
        <begin position="682"/>
        <end position="704"/>
    </location>
</feature>
<keyword evidence="4" id="KW-1185">Reference proteome</keyword>
<name>A0AAV2PWC2_MEGNR</name>
<feature type="compositionally biased region" description="Polar residues" evidence="1">
    <location>
        <begin position="2297"/>
        <end position="2309"/>
    </location>
</feature>
<feature type="region of interest" description="Disordered" evidence="1">
    <location>
        <begin position="853"/>
        <end position="882"/>
    </location>
</feature>
<feature type="region of interest" description="Disordered" evidence="1">
    <location>
        <begin position="918"/>
        <end position="978"/>
    </location>
</feature>
<feature type="compositionally biased region" description="Basic and acidic residues" evidence="1">
    <location>
        <begin position="1282"/>
        <end position="1291"/>
    </location>
</feature>
<feature type="compositionally biased region" description="Polar residues" evidence="1">
    <location>
        <begin position="204"/>
        <end position="217"/>
    </location>
</feature>
<feature type="compositionally biased region" description="Polar residues" evidence="1">
    <location>
        <begin position="250"/>
        <end position="267"/>
    </location>
</feature>
<feature type="compositionally biased region" description="Polar residues" evidence="1">
    <location>
        <begin position="171"/>
        <end position="187"/>
    </location>
</feature>
<dbReference type="InterPro" id="IPR032715">
    <property type="entry name" value="NCOA6_TRADD-N"/>
</dbReference>
<feature type="compositionally biased region" description="Basic residues" evidence="1">
    <location>
        <begin position="752"/>
        <end position="762"/>
    </location>
</feature>
<dbReference type="GO" id="GO:0003713">
    <property type="term" value="F:transcription coactivator activity"/>
    <property type="evidence" value="ECO:0007669"/>
    <property type="project" value="InterPro"/>
</dbReference>
<feature type="compositionally biased region" description="Polar residues" evidence="1">
    <location>
        <begin position="1367"/>
        <end position="1389"/>
    </location>
</feature>
<sequence>MPGFTSITDMGGDGDGGGGGCGGGELIETVLTCEGNYNDPNLLPKLHHLVQVLQHVTHSDSTWFVCKVEPWNSVRVTFSIPREAAIRLHQLAQQGDVALRQLGILSVQVEGDQVISLKVAGPNNEPTEIVLRTDGSGGDSAGPSSLAQSVTQVLGAAMPGTSHQPDAAASRTATFPSPNVGTATGDSIPQPTRQPQVRPPYPFSSMNHPRQLQPQSSAVMVGAGAVAGTVAGTNLPIQVYKPPPPPYPSHDSNQLQHTSGPPQQSLRMPQPQPQTLSQPQPHQPHPHPLGQLQPQPKVNGTPIDIRPPGAIGPVTAQQQHILQQGASNPQLVPVSVGQTVNNRPIPSKVVKPGPRPNVAVNSPLLVDLLRQSDQQPSGAVAINKPKVVLGSSPHGSPTATSPSPRSTPTTPPRSTPTTPLDSLGPVPTSAVPAISPPPSLPPPQHLPSASSASSANCNTAVTASNTTQYTPGFCGRSVKDVVHTTQQVFSGGSVITSQPHPRLVGNTVVSGLLQHPQATGQPPPPPPPQQQPAARPVYGADRRHTVPKGSGHHPRLSQQSPIRPPGAVDTRVNATPTGIHRLSAVCGAGERLISGNSSGIKDGYLINPNTGLLEPRPSESSDSETEAREAASPVNEKHCPKSVVSNEGPNISVASRKTDNSDCEASRVSVSLESKKHFIGDRLKSGERDSSSSSSWENNIIGSNNPSEIKMKIKIGKETMAKPVIVANAKKSDWKDKLSESGSPSSGSPRIPKLHIKLHPSRPHIVNPVGDNDKESSKDDKKRSKSNKYRNRGSGSESDRVRAKLKANRDKFVDDGLSPLAKKIDLKKYKESDIDESILKVKLKDSLEGRLKGPRTLEEGKSLSSKSETKQSKVDSKLRERLKNTGRKVGDLNCVAGAITSHKILDTLPPSMRKLENITSQQPHRTPSSTSSSLSSSFVPPTSLTATTTSSSCSSSSGSASLVPATTAPSTDTQTKGDLLKAELGKRGSEIIRMSDIKNDERIDRISSDTLSNLRMNCLNTMMNGDLSHSDKTSLSRIRPKKIGSSSDVLGTNNLTIKKETHTLESLKKDLPEGLGSIPTYLNSSVMINKVSSGEKSSALHHEKLSSDKILKKCEIPKHSSVRTDLASLKANHDITIHSVTKNETLSIAKSSDGLRSPPKLLSDIAKVGKVTQLDVNDRKALQEALKSSQISNRKNDTHQSSVQDFLRRFNPPLDSSCNTVPASSQSESTNLNPTAVRVEPKVSDSVDKEKEDPKVEEKCISEESHMKTVNLKSSCDTSVNKGEEPSKVESIKSTPEFPGNVVLTKTEVESPDGTPKGEHGNGQGGEDSGIESMDALSEKSPNQSDQSPSRREEKEIEPFSDKNMCDKSSNSTKIEKVTANTTIATTIDSSSNQQENQQSGNIRLEVDKSEEANNDVKLSDVHSTSADVHSTSAVSKTIGPFSIKSNSSDSSKNSSDVEIKATKGELCREKSSISDLKEEQSVESKNFLDDRLNINPDLGKNLTETTETAGSSIERVCPSLAEESDVNRACPQSSSINNETTTTLSLAKSVAVATSLSTEKVDSLINASEIPVSSVLAVSCSSLTKTSETSTLSMTTPNSAITMTTSTCKTTVSSTSVSSLLLTTTTQSPICTTGTLSHSAPLLSSLLTSTAAHLTPVSPSVRAVTQTSSTSQLTNTHASVSLNAVSSNSESSLNKNIASTSVESSHALSLTNTSQSDVKPSYLQESSSTNQTPLSTLNTGKSSLSPTPISQTTTSTLSSLLSSCTIPSSVTCTVTTTTTNTTSATTVSTASKASLLAITLTRPLTTSVLTTVGSGSLALLDNSAAVSTNAVLSDTHSHSSLLNSTQTLPAYTQTTSLINQYSSSNNTTLSLSNSVSTITATSKIVPLKPNPSPGPVKTFRLVALPGNSGRAPSGSSPYKVVMSPVKGSLSGSLVVKPIQPMVVTATGGATNIKSQATAVQAITIPKTTERSSPPSLLKSHLTSPPLSLATRIIATPITNPISKVPYVATTTTIANGDDTDDLNFEGFSSSTDVKLLQATNLKTYSDENRFDSSADSIVLSPTRDDPTPLRVHPPLYTYGNRERKKEVESDAEDKEKEDLKLSTDSLHIHGENSKNDFLDSVKDEDEEDKATISEPKFDALSIEIPLSDPSLPDDKRPTRHSTRHSARLASPKVSSPGAELSPKVDRKSPASMLTMGKPSPVPVLRPSVSPATRGTKRRRHESESSNASSVNEDTQEPAAKASRRKPPDKQEKDEGKTKGGMKSKEQPEGDIKVTKDPLPEAVVHLVKPTPAVESARVQQSPREQSATLLQPDALPDKTAALLQQKKSLRNPQRILNLH</sequence>
<feature type="compositionally biased region" description="Polar residues" evidence="1">
    <location>
        <begin position="1271"/>
        <end position="1281"/>
    </location>
</feature>
<feature type="compositionally biased region" description="Pro residues" evidence="1">
    <location>
        <begin position="434"/>
        <end position="445"/>
    </location>
</feature>
<dbReference type="Proteomes" id="UP001497623">
    <property type="component" value="Unassembled WGS sequence"/>
</dbReference>
<feature type="region of interest" description="Disordered" evidence="1">
    <location>
        <begin position="731"/>
        <end position="802"/>
    </location>
</feature>
<dbReference type="GO" id="GO:0005667">
    <property type="term" value="C:transcription regulator complex"/>
    <property type="evidence" value="ECO:0007669"/>
    <property type="project" value="TreeGrafter"/>
</dbReference>
<feature type="compositionally biased region" description="Basic and acidic residues" evidence="1">
    <location>
        <begin position="1239"/>
        <end position="1267"/>
    </location>
</feature>
<feature type="region of interest" description="Disordered" evidence="1">
    <location>
        <begin position="1214"/>
        <end position="1461"/>
    </location>
</feature>
<feature type="region of interest" description="Disordered" evidence="1">
    <location>
        <begin position="606"/>
        <end position="664"/>
    </location>
</feature>
<gene>
    <name evidence="3" type="ORF">MNOR_LOCUS5484</name>
</gene>
<dbReference type="PANTHER" id="PTHR15690">
    <property type="entry name" value="NUCLEAR RECEPTOR COACTIVATOR 6"/>
    <property type="match status" value="1"/>
</dbReference>
<proteinExistence type="predicted"/>
<feature type="region of interest" description="Disordered" evidence="1">
    <location>
        <begin position="1709"/>
        <end position="1751"/>
    </location>
</feature>
<feature type="compositionally biased region" description="Polar residues" evidence="1">
    <location>
        <begin position="1709"/>
        <end position="1742"/>
    </location>
</feature>
<feature type="region of interest" description="Disordered" evidence="1">
    <location>
        <begin position="236"/>
        <end position="312"/>
    </location>
</feature>
<feature type="compositionally biased region" description="Polar residues" evidence="1">
    <location>
        <begin position="643"/>
        <end position="655"/>
    </location>
</feature>
<feature type="region of interest" description="Disordered" evidence="1">
    <location>
        <begin position="387"/>
        <end position="454"/>
    </location>
</feature>
<feature type="region of interest" description="Disordered" evidence="1">
    <location>
        <begin position="514"/>
        <end position="573"/>
    </location>
</feature>
<feature type="compositionally biased region" description="Basic and acidic residues" evidence="1">
    <location>
        <begin position="1349"/>
        <end position="1366"/>
    </location>
</feature>
<protein>
    <recommendedName>
        <fullName evidence="2">Nuclear receptor coactivator 6 TRADD-N domain-containing protein</fullName>
    </recommendedName>
</protein>
<dbReference type="GO" id="GO:0035097">
    <property type="term" value="C:histone methyltransferase complex"/>
    <property type="evidence" value="ECO:0007669"/>
    <property type="project" value="TreeGrafter"/>
</dbReference>
<dbReference type="GO" id="GO:0045944">
    <property type="term" value="P:positive regulation of transcription by RNA polymerase II"/>
    <property type="evidence" value="ECO:0007669"/>
    <property type="project" value="TreeGrafter"/>
</dbReference>
<dbReference type="InterPro" id="IPR026638">
    <property type="entry name" value="NCOA6"/>
</dbReference>
<feature type="compositionally biased region" description="Polar residues" evidence="1">
    <location>
        <begin position="967"/>
        <end position="976"/>
    </location>
</feature>
<evidence type="ECO:0000313" key="4">
    <source>
        <dbReference type="Proteomes" id="UP001497623"/>
    </source>
</evidence>
<evidence type="ECO:0000256" key="1">
    <source>
        <dbReference type="SAM" id="MobiDB-lite"/>
    </source>
</evidence>
<feature type="domain" description="Nuclear receptor coactivator 6 TRADD-N" evidence="2">
    <location>
        <begin position="28"/>
        <end position="135"/>
    </location>
</feature>
<feature type="compositionally biased region" description="Low complexity" evidence="1">
    <location>
        <begin position="1445"/>
        <end position="1455"/>
    </location>
</feature>
<feature type="compositionally biased region" description="Low complexity" evidence="1">
    <location>
        <begin position="415"/>
        <end position="433"/>
    </location>
</feature>
<feature type="compositionally biased region" description="Pro residues" evidence="1">
    <location>
        <begin position="521"/>
        <end position="530"/>
    </location>
</feature>
<reference evidence="3 4" key="1">
    <citation type="submission" date="2024-05" db="EMBL/GenBank/DDBJ databases">
        <authorList>
            <person name="Wallberg A."/>
        </authorList>
    </citation>
    <scope>NUCLEOTIDE SEQUENCE [LARGE SCALE GENOMIC DNA]</scope>
</reference>
<feature type="region of interest" description="Disordered" evidence="1">
    <location>
        <begin position="157"/>
        <end position="217"/>
    </location>
</feature>
<dbReference type="Pfam" id="PF13820">
    <property type="entry name" value="NCOA6_TRADD-N"/>
    <property type="match status" value="1"/>
</dbReference>